<evidence type="ECO:0000256" key="3">
    <source>
        <dbReference type="SAM" id="SignalP"/>
    </source>
</evidence>
<sequence length="415" mass="46590">MKKVVFLLLAFYSSRVQGERIEKIEQCGVHCSQGLRCKAKSHVSFGFCKKPPDSMSSDVFTNTSVSTVMRCDSSQRCSVHLRVSTVLQISEHIHGIYFCTFAAGLMERCRIVNFPKTQRAKLVDKQKVNIQDDCLEVGVGQDMHITLKTWPWFCDMDVFRLHHAPDCSNMDIRRSVTECITGRIHYEVDVERKELSVSVSEMLEDRDYHLRLCHKGFLCTGTGEHVLLKKENPLKNATLKYSRPVPCLCIEGWSVMTDAPRVQVCPFKHRVEELWSGIAFDPVTGTLSWEAACHINAVVSLCELHDGGMCEDLAHSHQTYVKGKEKFKPVQPNLTMDLCQPGYCIKAKRADTEYGITILYCQLPCSLPFEYAGASTGLLECVVPLAAILAMAIIMATLVMAIAMTGKLFCMAVLM</sequence>
<organism evidence="5 6">
    <name type="scientific">Electrophorus voltai</name>
    <dbReference type="NCBI Taxonomy" id="2609070"/>
    <lineage>
        <taxon>Eukaryota</taxon>
        <taxon>Metazoa</taxon>
        <taxon>Chordata</taxon>
        <taxon>Craniata</taxon>
        <taxon>Vertebrata</taxon>
        <taxon>Euteleostomi</taxon>
        <taxon>Actinopterygii</taxon>
        <taxon>Neopterygii</taxon>
        <taxon>Teleostei</taxon>
        <taxon>Ostariophysi</taxon>
        <taxon>Gymnotiformes</taxon>
        <taxon>Gymnotoidei</taxon>
        <taxon>Gymnotidae</taxon>
        <taxon>Electrophorus</taxon>
    </lineage>
</organism>
<dbReference type="Proteomes" id="UP001239994">
    <property type="component" value="Unassembled WGS sequence"/>
</dbReference>
<dbReference type="AlphaFoldDB" id="A0AAD8Z2W3"/>
<feature type="chain" id="PRO_5042095384" description="Interleukin-17 receptor C/E N-terminal domain-containing protein" evidence="3">
    <location>
        <begin position="19"/>
        <end position="415"/>
    </location>
</feature>
<dbReference type="InterPro" id="IPR027841">
    <property type="entry name" value="IL-17_rcpt_C/E_N"/>
</dbReference>
<keyword evidence="6" id="KW-1185">Reference proteome</keyword>
<keyword evidence="2" id="KW-0472">Membrane</keyword>
<evidence type="ECO:0000256" key="1">
    <source>
        <dbReference type="ARBA" id="ARBA00022729"/>
    </source>
</evidence>
<keyword evidence="1 3" id="KW-0732">Signal</keyword>
<protein>
    <recommendedName>
        <fullName evidence="4">Interleukin-17 receptor C/E N-terminal domain-containing protein</fullName>
    </recommendedName>
</protein>
<keyword evidence="2" id="KW-1133">Transmembrane helix</keyword>
<proteinExistence type="predicted"/>
<evidence type="ECO:0000256" key="2">
    <source>
        <dbReference type="SAM" id="Phobius"/>
    </source>
</evidence>
<dbReference type="PANTHER" id="PTHR15583">
    <property type="entry name" value="INTERLEUKIN-17 RECEPTOR"/>
    <property type="match status" value="1"/>
</dbReference>
<dbReference type="GO" id="GO:0030368">
    <property type="term" value="F:interleukin-17 receptor activity"/>
    <property type="evidence" value="ECO:0007669"/>
    <property type="project" value="InterPro"/>
</dbReference>
<evidence type="ECO:0000259" key="4">
    <source>
        <dbReference type="Pfam" id="PF15037"/>
    </source>
</evidence>
<feature type="domain" description="Interleukin-17 receptor C/E N-terminal" evidence="4">
    <location>
        <begin position="101"/>
        <end position="316"/>
    </location>
</feature>
<evidence type="ECO:0000313" key="6">
    <source>
        <dbReference type="Proteomes" id="UP001239994"/>
    </source>
</evidence>
<dbReference type="InterPro" id="IPR039465">
    <property type="entry name" value="IL-17_rcpt-like"/>
</dbReference>
<dbReference type="EMBL" id="JAROKS010000021">
    <property type="protein sequence ID" value="KAK1790526.1"/>
    <property type="molecule type" value="Genomic_DNA"/>
</dbReference>
<feature type="transmembrane region" description="Helical" evidence="2">
    <location>
        <begin position="385"/>
        <end position="414"/>
    </location>
</feature>
<dbReference type="PANTHER" id="PTHR15583:SF10">
    <property type="entry name" value="INTERLEUKIN-17 RECEPTOR E-LIKE-RELATED"/>
    <property type="match status" value="1"/>
</dbReference>
<name>A0AAD8Z2W3_9TELE</name>
<accession>A0AAD8Z2W3</accession>
<evidence type="ECO:0000313" key="5">
    <source>
        <dbReference type="EMBL" id="KAK1790526.1"/>
    </source>
</evidence>
<feature type="signal peptide" evidence="3">
    <location>
        <begin position="1"/>
        <end position="18"/>
    </location>
</feature>
<dbReference type="Pfam" id="PF15037">
    <property type="entry name" value="IL17_R_N"/>
    <property type="match status" value="1"/>
</dbReference>
<keyword evidence="2" id="KW-0812">Transmembrane</keyword>
<reference evidence="5" key="1">
    <citation type="submission" date="2023-03" db="EMBL/GenBank/DDBJ databases">
        <title>Electrophorus voltai genome.</title>
        <authorList>
            <person name="Bian C."/>
        </authorList>
    </citation>
    <scope>NUCLEOTIDE SEQUENCE</scope>
    <source>
        <strain evidence="5">CB-2022</strain>
        <tissue evidence="5">Muscle</tissue>
    </source>
</reference>
<comment type="caution">
    <text evidence="5">The sequence shown here is derived from an EMBL/GenBank/DDBJ whole genome shotgun (WGS) entry which is preliminary data.</text>
</comment>
<gene>
    <name evidence="5" type="ORF">P4O66_014416</name>
</gene>